<evidence type="ECO:0000313" key="3">
    <source>
        <dbReference type="EMBL" id="KAA3670499.1"/>
    </source>
</evidence>
<gene>
    <name evidence="3" type="ORF">DEA37_0004293</name>
    <name evidence="2" type="ORF">DEA37_0005421</name>
</gene>
<protein>
    <submittedName>
        <fullName evidence="2">Uncharacterized protein</fullName>
    </submittedName>
</protein>
<dbReference type="Proteomes" id="UP000324629">
    <property type="component" value="Unassembled WGS sequence"/>
</dbReference>
<keyword evidence="4" id="KW-1185">Reference proteome</keyword>
<feature type="non-terminal residue" evidence="2">
    <location>
        <position position="1"/>
    </location>
</feature>
<comment type="caution">
    <text evidence="2">The sequence shown here is derived from an EMBL/GenBank/DDBJ whole genome shotgun (WGS) entry which is preliminary data.</text>
</comment>
<proteinExistence type="predicted"/>
<evidence type="ECO:0000313" key="4">
    <source>
        <dbReference type="Proteomes" id="UP000324629"/>
    </source>
</evidence>
<name>A0A5J4N4B1_9TREM</name>
<evidence type="ECO:0000256" key="1">
    <source>
        <dbReference type="SAM" id="MobiDB-lite"/>
    </source>
</evidence>
<reference evidence="2 4" key="1">
    <citation type="journal article" date="2019" name="Gigascience">
        <title>Whole-genome sequence of the oriental lung fluke Paragonimus westermani.</title>
        <authorList>
            <person name="Oey H."/>
            <person name="Zakrzewski M."/>
            <person name="Narain K."/>
            <person name="Devi K.R."/>
            <person name="Agatsuma T."/>
            <person name="Nawaratna S."/>
            <person name="Gobert G.N."/>
            <person name="Jones M.K."/>
            <person name="Ragan M.A."/>
            <person name="McManus D.P."/>
            <person name="Krause L."/>
        </authorList>
    </citation>
    <scope>NUCLEOTIDE SEQUENCE [LARGE SCALE GENOMIC DNA]</scope>
    <source>
        <strain evidence="2 4">IND2009</strain>
    </source>
</reference>
<sequence length="99" mass="10971">GDSDEKYEYGTQQRHRNSNQHNVNPLTRINWRASLVPAAMVNPAPEAYIKVVAVTMLVVGSVRIASRRHPLSRLAVKTLGVVGRCRGCAVFLPCLFHTC</sequence>
<feature type="region of interest" description="Disordered" evidence="1">
    <location>
        <begin position="1"/>
        <end position="23"/>
    </location>
</feature>
<accession>A0A5J4N4B1</accession>
<dbReference type="EMBL" id="QNGE01011087">
    <property type="protein sequence ID" value="KAA3670373.1"/>
    <property type="molecule type" value="Genomic_DNA"/>
</dbReference>
<organism evidence="2 4">
    <name type="scientific">Paragonimus westermani</name>
    <dbReference type="NCBI Taxonomy" id="34504"/>
    <lineage>
        <taxon>Eukaryota</taxon>
        <taxon>Metazoa</taxon>
        <taxon>Spiralia</taxon>
        <taxon>Lophotrochozoa</taxon>
        <taxon>Platyhelminthes</taxon>
        <taxon>Trematoda</taxon>
        <taxon>Digenea</taxon>
        <taxon>Plagiorchiida</taxon>
        <taxon>Troglotremata</taxon>
        <taxon>Troglotrematidae</taxon>
        <taxon>Paragonimus</taxon>
    </lineage>
</organism>
<dbReference type="AlphaFoldDB" id="A0A5J4N4B1"/>
<evidence type="ECO:0000313" key="2">
    <source>
        <dbReference type="EMBL" id="KAA3670373.1"/>
    </source>
</evidence>
<dbReference type="EMBL" id="QNGE01009988">
    <property type="protein sequence ID" value="KAA3670499.1"/>
    <property type="molecule type" value="Genomic_DNA"/>
</dbReference>